<dbReference type="PANTHER" id="PTHR43058:SF1">
    <property type="entry name" value="DUF427 DOMAIN-CONTAINING PROTEIN"/>
    <property type="match status" value="1"/>
</dbReference>
<gene>
    <name evidence="2" type="ORF">LGLO00237_LOCUS2444</name>
</gene>
<reference evidence="2" key="1">
    <citation type="submission" date="2021-01" db="EMBL/GenBank/DDBJ databases">
        <authorList>
            <person name="Corre E."/>
            <person name="Pelletier E."/>
            <person name="Niang G."/>
            <person name="Scheremetjew M."/>
            <person name="Finn R."/>
            <person name="Kale V."/>
            <person name="Holt S."/>
            <person name="Cochrane G."/>
            <person name="Meng A."/>
            <person name="Brown T."/>
            <person name="Cohen L."/>
        </authorList>
    </citation>
    <scope>NUCLEOTIDE SEQUENCE</scope>
    <source>
        <strain evidence="2">CCCM811</strain>
    </source>
</reference>
<name>A0A7S3YCF9_9EUKA</name>
<dbReference type="InterPro" id="IPR038694">
    <property type="entry name" value="DUF427_sf"/>
</dbReference>
<dbReference type="InterPro" id="IPR007361">
    <property type="entry name" value="DUF427"/>
</dbReference>
<accession>A0A7S3YCF9</accession>
<feature type="domain" description="DUF427" evidence="1">
    <location>
        <begin position="2"/>
        <end position="67"/>
    </location>
</feature>
<proteinExistence type="predicted"/>
<dbReference type="EMBL" id="HBIV01003556">
    <property type="protein sequence ID" value="CAE0647448.1"/>
    <property type="molecule type" value="Transcribed_RNA"/>
</dbReference>
<dbReference type="AlphaFoldDB" id="A0A7S3YCF9"/>
<sequence length="110" mass="12301">MQTTCEFKGQAVYYDVEADGKTVKMTGAHEVVEITGPQSEQSNRSLGWSYPTPADDQKQIKDKFAFYINRGLEAWVDGEKAKPQEGDFYGGWITPDVVGPFKGSPGTRFW</sequence>
<dbReference type="Gene3D" id="2.170.150.40">
    <property type="entry name" value="Domain of unknown function (DUF427)"/>
    <property type="match status" value="1"/>
</dbReference>
<protein>
    <recommendedName>
        <fullName evidence="1">DUF427 domain-containing protein</fullName>
    </recommendedName>
</protein>
<evidence type="ECO:0000313" key="2">
    <source>
        <dbReference type="EMBL" id="CAE0647448.1"/>
    </source>
</evidence>
<organism evidence="2">
    <name type="scientific">Lotharella globosa</name>
    <dbReference type="NCBI Taxonomy" id="91324"/>
    <lineage>
        <taxon>Eukaryota</taxon>
        <taxon>Sar</taxon>
        <taxon>Rhizaria</taxon>
        <taxon>Cercozoa</taxon>
        <taxon>Chlorarachniophyceae</taxon>
        <taxon>Lotharella</taxon>
    </lineage>
</organism>
<dbReference type="Pfam" id="PF04248">
    <property type="entry name" value="NTP_transf_9"/>
    <property type="match status" value="1"/>
</dbReference>
<dbReference type="PANTHER" id="PTHR43058">
    <property type="entry name" value="SLR0655 PROTEIN"/>
    <property type="match status" value="1"/>
</dbReference>
<evidence type="ECO:0000259" key="1">
    <source>
        <dbReference type="Pfam" id="PF04248"/>
    </source>
</evidence>